<dbReference type="InterPro" id="IPR001627">
    <property type="entry name" value="Semap_dom"/>
</dbReference>
<evidence type="ECO:0000256" key="6">
    <source>
        <dbReference type="SAM" id="Phobius"/>
    </source>
</evidence>
<comment type="subcellular location">
    <subcellularLocation>
        <location evidence="1">Membrane</location>
    </subcellularLocation>
</comment>
<keyword evidence="7" id="KW-0732">Signal</keyword>
<dbReference type="InterPro" id="IPR036352">
    <property type="entry name" value="Semap_dom_sf"/>
</dbReference>
<dbReference type="Pfam" id="PF01437">
    <property type="entry name" value="PSI"/>
    <property type="match status" value="1"/>
</dbReference>
<comment type="caution">
    <text evidence="5">Lacks conserved residue(s) required for the propagation of feature annotation.</text>
</comment>
<dbReference type="InterPro" id="IPR002165">
    <property type="entry name" value="Plexin_repeat"/>
</dbReference>
<sequence length="841" mass="93782">MGRSTMCTLLAAVLFIMAIQVAKTSAEPRVFNLRSGEQDDRDQFSVFISIHPTDVVKQYGSSATSDYFRLLELDGDYLIIGAADSMGTGELEREDCIMKSVEQACRNYIRVLNRRDDGDLLICGTNAYKPMCRVVDKHTHKAVIEFSGTGLSPLDPKHNTTFYMDQDYLYAATVADFAGTDSLIFRRNISVGEDRGLRTQRNNAMLLNKPQFVGTLHSDEVIGVMWTLATGTSSTSSKRRTRFKYVYFFFHEEATEAESTSTYSRVARVCKSDKGGPRNYYETEWTSFVKARLNCSIPEKNKPFYFDEIISVSNVTKSRDGRSIVYATFVSEFNFLRHSVICAFDLAQIDRLFEQSDYMAFDGERRKWVRQPRDEKTSKIGQCQPNSRLLSEDEAITVRKFPIMADSIPNVFTASGAVGIHRGSDHYNQIVVLQNVEFHEGLADVLYVATDQGNIIKMINLVGFGNTETGQHSSAKKYYDSVSKLPIRRLLISKNKYLIVVTDPVVYRLPLQMCSAHGSCDECIGSRDPHCVWHDFKCVHLRNVQKKFAYQDVLLRRTKLCAEIELQENKVKEQMAAKLAAVSSVQLSPLDVQLDKYSNFSLDTNRDSNASEKPCHCKDQQLNLNQKCVCSPPKARESLLPAPENPPSASNGQASILSSEYEASSKGPLPWWVLLIIALALLQTIGFLYLCCKLYAKRKRSSSKSCLNKAAKMPRAGLLSKSIGTNGSSQIAAPLNPPRELFISAYSPATILHPANAVSEEKRPGSGAVVYPPSTQWPWIGSQGEHPPRNAKSKSSFISGLLNHSKSEGNGRSDGEISIQLEGCAAPSMPCYASTTTMRTH</sequence>
<dbReference type="GO" id="GO:0045499">
    <property type="term" value="F:chemorepellent activity"/>
    <property type="evidence" value="ECO:0007669"/>
    <property type="project" value="TreeGrafter"/>
</dbReference>
<dbReference type="Proteomes" id="UP000887574">
    <property type="component" value="Unplaced"/>
</dbReference>
<evidence type="ECO:0000256" key="4">
    <source>
        <dbReference type="ARBA" id="ARBA00023180"/>
    </source>
</evidence>
<dbReference type="PANTHER" id="PTHR11036:SF127">
    <property type="entry name" value="SEMAPHORIN-1A"/>
    <property type="match status" value="1"/>
</dbReference>
<proteinExistence type="predicted"/>
<name>A0A915DLD3_9BILA</name>
<feature type="domain" description="Sema" evidence="8">
    <location>
        <begin position="1"/>
        <end position="511"/>
    </location>
</feature>
<evidence type="ECO:0000313" key="9">
    <source>
        <dbReference type="Proteomes" id="UP000887574"/>
    </source>
</evidence>
<dbReference type="SUPFAM" id="SSF101912">
    <property type="entry name" value="Sema domain"/>
    <property type="match status" value="1"/>
</dbReference>
<feature type="chain" id="PRO_5037426144" evidence="7">
    <location>
        <begin position="27"/>
        <end position="841"/>
    </location>
</feature>
<evidence type="ECO:0000256" key="1">
    <source>
        <dbReference type="ARBA" id="ARBA00004370"/>
    </source>
</evidence>
<dbReference type="Gene3D" id="2.130.10.10">
    <property type="entry name" value="YVTN repeat-like/Quinoprotein amine dehydrogenase"/>
    <property type="match status" value="1"/>
</dbReference>
<dbReference type="AlphaFoldDB" id="A0A915DLD3"/>
<dbReference type="GO" id="GO:0005886">
    <property type="term" value="C:plasma membrane"/>
    <property type="evidence" value="ECO:0007669"/>
    <property type="project" value="TreeGrafter"/>
</dbReference>
<dbReference type="Pfam" id="PF01403">
    <property type="entry name" value="Sema"/>
    <property type="match status" value="1"/>
</dbReference>
<evidence type="ECO:0000256" key="3">
    <source>
        <dbReference type="ARBA" id="ARBA00023157"/>
    </source>
</evidence>
<keyword evidence="6" id="KW-1133">Transmembrane helix</keyword>
<keyword evidence="6" id="KW-0812">Transmembrane</keyword>
<protein>
    <submittedName>
        <fullName evidence="10">Sema domain-containing protein</fullName>
    </submittedName>
</protein>
<dbReference type="GO" id="GO:0030215">
    <property type="term" value="F:semaphorin receptor binding"/>
    <property type="evidence" value="ECO:0007669"/>
    <property type="project" value="InterPro"/>
</dbReference>
<dbReference type="InterPro" id="IPR015943">
    <property type="entry name" value="WD40/YVTN_repeat-like_dom_sf"/>
</dbReference>
<keyword evidence="4" id="KW-0325">Glycoprotein</keyword>
<keyword evidence="3" id="KW-1015">Disulfide bond</keyword>
<organism evidence="9 10">
    <name type="scientific">Ditylenchus dipsaci</name>
    <dbReference type="NCBI Taxonomy" id="166011"/>
    <lineage>
        <taxon>Eukaryota</taxon>
        <taxon>Metazoa</taxon>
        <taxon>Ecdysozoa</taxon>
        <taxon>Nematoda</taxon>
        <taxon>Chromadorea</taxon>
        <taxon>Rhabditida</taxon>
        <taxon>Tylenchina</taxon>
        <taxon>Tylenchomorpha</taxon>
        <taxon>Sphaerularioidea</taxon>
        <taxon>Anguinidae</taxon>
        <taxon>Anguininae</taxon>
        <taxon>Ditylenchus</taxon>
    </lineage>
</organism>
<feature type="signal peptide" evidence="7">
    <location>
        <begin position="1"/>
        <end position="26"/>
    </location>
</feature>
<dbReference type="PROSITE" id="PS51004">
    <property type="entry name" value="SEMA"/>
    <property type="match status" value="1"/>
</dbReference>
<dbReference type="GO" id="GO:0071526">
    <property type="term" value="P:semaphorin-plexin signaling pathway"/>
    <property type="evidence" value="ECO:0007669"/>
    <property type="project" value="TreeGrafter"/>
</dbReference>
<dbReference type="SMART" id="SM00630">
    <property type="entry name" value="Sema"/>
    <property type="match status" value="1"/>
</dbReference>
<accession>A0A915DLD3</accession>
<dbReference type="GO" id="GO:0007411">
    <property type="term" value="P:axon guidance"/>
    <property type="evidence" value="ECO:0007669"/>
    <property type="project" value="TreeGrafter"/>
</dbReference>
<dbReference type="PANTHER" id="PTHR11036">
    <property type="entry name" value="SEMAPHORIN"/>
    <property type="match status" value="1"/>
</dbReference>
<evidence type="ECO:0000256" key="5">
    <source>
        <dbReference type="PROSITE-ProRule" id="PRU00352"/>
    </source>
</evidence>
<reference evidence="10" key="1">
    <citation type="submission" date="2022-11" db="UniProtKB">
        <authorList>
            <consortium name="WormBaseParasite"/>
        </authorList>
    </citation>
    <scope>IDENTIFICATION</scope>
</reference>
<evidence type="ECO:0000256" key="2">
    <source>
        <dbReference type="ARBA" id="ARBA00023136"/>
    </source>
</evidence>
<dbReference type="Gene3D" id="3.30.1680.10">
    <property type="entry name" value="ligand-binding face of the semaphorins, domain 2"/>
    <property type="match status" value="1"/>
</dbReference>
<dbReference type="InterPro" id="IPR027231">
    <property type="entry name" value="Semaphorin"/>
</dbReference>
<evidence type="ECO:0000259" key="8">
    <source>
        <dbReference type="PROSITE" id="PS51004"/>
    </source>
</evidence>
<evidence type="ECO:0000256" key="7">
    <source>
        <dbReference type="SAM" id="SignalP"/>
    </source>
</evidence>
<evidence type="ECO:0000313" key="10">
    <source>
        <dbReference type="WBParaSite" id="jg21206"/>
    </source>
</evidence>
<keyword evidence="9" id="KW-1185">Reference proteome</keyword>
<dbReference type="GO" id="GO:0030335">
    <property type="term" value="P:positive regulation of cell migration"/>
    <property type="evidence" value="ECO:0007669"/>
    <property type="project" value="TreeGrafter"/>
</dbReference>
<feature type="transmembrane region" description="Helical" evidence="6">
    <location>
        <begin position="669"/>
        <end position="692"/>
    </location>
</feature>
<dbReference type="WBParaSite" id="jg21206">
    <property type="protein sequence ID" value="jg21206"/>
    <property type="gene ID" value="jg21206"/>
</dbReference>
<dbReference type="SUPFAM" id="SSF103575">
    <property type="entry name" value="Plexin repeat"/>
    <property type="match status" value="1"/>
</dbReference>
<keyword evidence="2 6" id="KW-0472">Membrane</keyword>